<keyword evidence="6" id="KW-0328">Glycosyltransferase</keyword>
<feature type="transmembrane region" description="Helical" evidence="6">
    <location>
        <begin position="340"/>
        <end position="360"/>
    </location>
</feature>
<accession>A0A7C3RW26</accession>
<feature type="transmembrane region" description="Helical" evidence="6">
    <location>
        <begin position="140"/>
        <end position="156"/>
    </location>
</feature>
<keyword evidence="6" id="KW-1003">Cell membrane</keyword>
<dbReference type="GO" id="GO:0051301">
    <property type="term" value="P:cell division"/>
    <property type="evidence" value="ECO:0007669"/>
    <property type="project" value="InterPro"/>
</dbReference>
<feature type="transmembrane region" description="Helical" evidence="6">
    <location>
        <begin position="71"/>
        <end position="90"/>
    </location>
</feature>
<evidence type="ECO:0000256" key="5">
    <source>
        <dbReference type="ARBA" id="ARBA00023136"/>
    </source>
</evidence>
<dbReference type="EMBL" id="DTIN01000025">
    <property type="protein sequence ID" value="HFX13881.1"/>
    <property type="molecule type" value="Genomic_DNA"/>
</dbReference>
<dbReference type="UniPathway" id="UPA00219"/>
<keyword evidence="3 6" id="KW-0133">Cell shape</keyword>
<feature type="transmembrane region" description="Helical" evidence="6">
    <location>
        <begin position="6"/>
        <end position="25"/>
    </location>
</feature>
<sequence>MVRKYLVRIFILSILLTFIGLFLIYDTTVSRLTYQELSPFLFVNRQLVAFLIGIIFFFLFMSIPFRVWERAWSLVYLLNLILLIFVLFFGRRSLGAQRWFSILGFSFQPSELSKLFITISISGFLIELSKHKKSFSFKDYTLILSLILVPTMLVVIQPDLGTAIVIFTSGIFVLYLYGIPKKYIIRTFFLILTILPFLWLSLKPYQQQRILTFFDPMRDPLGSGYQVIQSMIAIGSGRILGKGWLQGPQTHLSLIPEQHTDFIFSSLAEEFGFIGSVLLVLLYYLLFRNIWEILKRLKDNFGKLVVGGILFTLLFQTFINLSMVMGMAPVVGIPLPFVSFARTSLIVSYAMLGLMFNIALRSEINIL</sequence>
<organism evidence="7">
    <name type="scientific">Dictyoglomus thermophilum</name>
    <dbReference type="NCBI Taxonomy" id="14"/>
    <lineage>
        <taxon>Bacteria</taxon>
        <taxon>Pseudomonadati</taxon>
        <taxon>Dictyoglomota</taxon>
        <taxon>Dictyoglomia</taxon>
        <taxon>Dictyoglomales</taxon>
        <taxon>Dictyoglomaceae</taxon>
        <taxon>Dictyoglomus</taxon>
    </lineage>
</organism>
<keyword evidence="4 6" id="KW-1133">Transmembrane helix</keyword>
<comment type="similarity">
    <text evidence="6">Belongs to the SEDS family. MrdB/RodA subfamily.</text>
</comment>
<reference evidence="7" key="1">
    <citation type="journal article" date="2020" name="mSystems">
        <title>Genome- and Community-Level Interaction Insights into Carbon Utilization and Element Cycling Functions of Hydrothermarchaeota in Hydrothermal Sediment.</title>
        <authorList>
            <person name="Zhou Z."/>
            <person name="Liu Y."/>
            <person name="Xu W."/>
            <person name="Pan J."/>
            <person name="Luo Z.H."/>
            <person name="Li M."/>
        </authorList>
    </citation>
    <scope>NUCLEOTIDE SEQUENCE [LARGE SCALE GENOMIC DNA]</scope>
    <source>
        <strain evidence="7">SpSt-81</strain>
    </source>
</reference>
<evidence type="ECO:0000256" key="2">
    <source>
        <dbReference type="ARBA" id="ARBA00022692"/>
    </source>
</evidence>
<dbReference type="GO" id="GO:0008360">
    <property type="term" value="P:regulation of cell shape"/>
    <property type="evidence" value="ECO:0007669"/>
    <property type="project" value="UniProtKB-KW"/>
</dbReference>
<protein>
    <recommendedName>
        <fullName evidence="6">Peptidoglycan glycosyltransferase RodA</fullName>
        <shortName evidence="6">PGT</shortName>
        <ecNumber evidence="6">2.4.99.28</ecNumber>
    </recommendedName>
    <alternativeName>
        <fullName evidence="6">Cell elongation protein RodA</fullName>
    </alternativeName>
    <alternativeName>
        <fullName evidence="6">Cell wall polymerase</fullName>
    </alternativeName>
    <alternativeName>
        <fullName evidence="6">Peptidoglycan polymerase</fullName>
        <shortName evidence="6">PG polymerase</shortName>
    </alternativeName>
</protein>
<comment type="pathway">
    <text evidence="6">Cell wall biogenesis; peptidoglycan biosynthesis.</text>
</comment>
<evidence type="ECO:0000256" key="6">
    <source>
        <dbReference type="HAMAP-Rule" id="MF_02079"/>
    </source>
</evidence>
<gene>
    <name evidence="6 7" type="primary">rodA</name>
    <name evidence="7" type="ORF">ENW00_07015</name>
</gene>
<comment type="catalytic activity">
    <reaction evidence="6">
        <text>[GlcNAc-(1-&gt;4)-Mur2Ac(oyl-L-Ala-gamma-D-Glu-L-Lys-D-Ala-D-Ala)](n)-di-trans,octa-cis-undecaprenyl diphosphate + beta-D-GlcNAc-(1-&gt;4)-Mur2Ac(oyl-L-Ala-gamma-D-Glu-L-Lys-D-Ala-D-Ala)-di-trans,octa-cis-undecaprenyl diphosphate = [GlcNAc-(1-&gt;4)-Mur2Ac(oyl-L-Ala-gamma-D-Glu-L-Lys-D-Ala-D-Ala)](n+1)-di-trans,octa-cis-undecaprenyl diphosphate + di-trans,octa-cis-undecaprenyl diphosphate + H(+)</text>
        <dbReference type="Rhea" id="RHEA:23708"/>
        <dbReference type="Rhea" id="RHEA-COMP:9602"/>
        <dbReference type="Rhea" id="RHEA-COMP:9603"/>
        <dbReference type="ChEBI" id="CHEBI:15378"/>
        <dbReference type="ChEBI" id="CHEBI:58405"/>
        <dbReference type="ChEBI" id="CHEBI:60033"/>
        <dbReference type="ChEBI" id="CHEBI:78435"/>
        <dbReference type="EC" id="2.4.99.28"/>
    </reaction>
</comment>
<keyword evidence="6" id="KW-0573">Peptidoglycan synthesis</keyword>
<proteinExistence type="inferred from homology"/>
<feature type="transmembrane region" description="Helical" evidence="6">
    <location>
        <begin position="162"/>
        <end position="178"/>
    </location>
</feature>
<comment type="subcellular location">
    <subcellularLocation>
        <location evidence="6">Cell membrane</location>
        <topology evidence="6">Multi-pass membrane protein</topology>
    </subcellularLocation>
    <subcellularLocation>
        <location evidence="1">Membrane</location>
        <topology evidence="1">Multi-pass membrane protein</topology>
    </subcellularLocation>
</comment>
<evidence type="ECO:0000256" key="3">
    <source>
        <dbReference type="ARBA" id="ARBA00022960"/>
    </source>
</evidence>
<dbReference type="InterPro" id="IPR001182">
    <property type="entry name" value="FtsW/RodA"/>
</dbReference>
<dbReference type="HAMAP" id="MF_02079">
    <property type="entry name" value="PGT_RodA"/>
    <property type="match status" value="1"/>
</dbReference>
<dbReference type="GO" id="GO:0008955">
    <property type="term" value="F:peptidoglycan glycosyltransferase activity"/>
    <property type="evidence" value="ECO:0007669"/>
    <property type="project" value="UniProtKB-UniRule"/>
</dbReference>
<dbReference type="GO" id="GO:0009252">
    <property type="term" value="P:peptidoglycan biosynthetic process"/>
    <property type="evidence" value="ECO:0007669"/>
    <property type="project" value="UniProtKB-UniRule"/>
</dbReference>
<dbReference type="InterPro" id="IPR011923">
    <property type="entry name" value="RodA/MrdB"/>
</dbReference>
<keyword evidence="2 6" id="KW-0812">Transmembrane</keyword>
<evidence type="ECO:0000256" key="4">
    <source>
        <dbReference type="ARBA" id="ARBA00022989"/>
    </source>
</evidence>
<feature type="transmembrane region" description="Helical" evidence="6">
    <location>
        <begin position="271"/>
        <end position="291"/>
    </location>
</feature>
<feature type="transmembrane region" description="Helical" evidence="6">
    <location>
        <begin position="303"/>
        <end position="328"/>
    </location>
</feature>
<dbReference type="GO" id="GO:0032153">
    <property type="term" value="C:cell division site"/>
    <property type="evidence" value="ECO:0007669"/>
    <property type="project" value="TreeGrafter"/>
</dbReference>
<comment type="function">
    <text evidence="6">Peptidoglycan polymerase that is essential for cell wall elongation.</text>
</comment>
<name>A0A7C3RW26_DICTH</name>
<dbReference type="GO" id="GO:0071555">
    <property type="term" value="P:cell wall organization"/>
    <property type="evidence" value="ECO:0007669"/>
    <property type="project" value="UniProtKB-KW"/>
</dbReference>
<dbReference type="PANTHER" id="PTHR30474:SF1">
    <property type="entry name" value="PEPTIDOGLYCAN GLYCOSYLTRANSFERASE MRDB"/>
    <property type="match status" value="1"/>
</dbReference>
<keyword evidence="6" id="KW-0961">Cell wall biogenesis/degradation</keyword>
<evidence type="ECO:0000256" key="1">
    <source>
        <dbReference type="ARBA" id="ARBA00004141"/>
    </source>
</evidence>
<feature type="transmembrane region" description="Helical" evidence="6">
    <location>
        <begin position="46"/>
        <end position="65"/>
    </location>
</feature>
<keyword evidence="5 6" id="KW-0472">Membrane</keyword>
<dbReference type="PANTHER" id="PTHR30474">
    <property type="entry name" value="CELL CYCLE PROTEIN"/>
    <property type="match status" value="1"/>
</dbReference>
<evidence type="ECO:0000313" key="7">
    <source>
        <dbReference type="EMBL" id="HFX13881.1"/>
    </source>
</evidence>
<dbReference type="Pfam" id="PF01098">
    <property type="entry name" value="FTSW_RODA_SPOVE"/>
    <property type="match status" value="1"/>
</dbReference>
<feature type="transmembrane region" description="Helical" evidence="6">
    <location>
        <begin position="183"/>
        <end position="202"/>
    </location>
</feature>
<dbReference type="AlphaFoldDB" id="A0A7C3RW26"/>
<dbReference type="GO" id="GO:0005886">
    <property type="term" value="C:plasma membrane"/>
    <property type="evidence" value="ECO:0007669"/>
    <property type="project" value="UniProtKB-SubCell"/>
</dbReference>
<keyword evidence="6" id="KW-0808">Transferase</keyword>
<dbReference type="EC" id="2.4.99.28" evidence="6"/>
<dbReference type="NCBIfam" id="TIGR02210">
    <property type="entry name" value="rodA_shape"/>
    <property type="match status" value="1"/>
</dbReference>
<comment type="caution">
    <text evidence="7">The sequence shown here is derived from an EMBL/GenBank/DDBJ whole genome shotgun (WGS) entry which is preliminary data.</text>
</comment>
<dbReference type="GO" id="GO:0015648">
    <property type="term" value="F:lipid-linked peptidoglycan transporter activity"/>
    <property type="evidence" value="ECO:0007669"/>
    <property type="project" value="TreeGrafter"/>
</dbReference>